<gene>
    <name evidence="1" type="ordered locus">Aeqsu_3052</name>
</gene>
<evidence type="ECO:0008006" key="3">
    <source>
        <dbReference type="Google" id="ProtNLM"/>
    </source>
</evidence>
<organism evidence="1 2">
    <name type="scientific">Aequorivita sublithincola (strain DSM 14238 / LMG 21431 / ACAM 643 / 9-3)</name>
    <dbReference type="NCBI Taxonomy" id="746697"/>
    <lineage>
        <taxon>Bacteria</taxon>
        <taxon>Pseudomonadati</taxon>
        <taxon>Bacteroidota</taxon>
        <taxon>Flavobacteriia</taxon>
        <taxon>Flavobacteriales</taxon>
        <taxon>Flavobacteriaceae</taxon>
        <taxon>Aequorivita</taxon>
    </lineage>
</organism>
<dbReference type="PANTHER" id="PTHR40590">
    <property type="entry name" value="CYTOPLASMIC PROTEIN-RELATED"/>
    <property type="match status" value="1"/>
</dbReference>
<sequence>MNYKITIIEKNNVFQSFFMSRTIRFLFLAIFIFFNLNTLIAQDRKDYGLLWEIKHKDSNKKSYLFGTIHVKDNRAFQFSDSVIPAIKNSEMFALEINPDSVYTDFGRNYVSKESENVFKKILSKEDYERLKVRFQKVNKTDLDSFPISHPQLIESMLTKEQNKPDDRRTFLDAYLYGIAFNNNKEITGLEKIEDQIPLQKDLDEKDLKKSILNILDSSGPDLNKQLEELILIYYDGNIDNILNYVDSFGPADKIMVSRNNVMVNSLDKIMQNKTVFAAVGTAHLPGKNGMLELLTKKGYTVRKMGASFNDEEQQFAIKPNTDRWQINTDESLGYSVLTPTKPIPLKIGDNYEMLTSTDLIFGGTFHYMVLDLRNQNLKEGFDFEENIIKGQLKDSTYSVLKRKTFLIDSVPFTEVFIQKEKSVSRMQFTLVNKIIYTFFSESSLEEVTSPYADAFFNSIKIITPKVEPSVWRNKTDSIGAYSIRIPEAELDRSYEAPNPNGSEESPYVLNIFSSEDKAKNTIYLFRYNDQPVGYYLNQKDDYYIYFEDFFKERGTPIGEPKNITMDGAEGKEYELLFSDKYHTIAKLFLRGNRTYLLMAQTFNESEKIAEDDEFFSSFKLLPYADASFDTIVNIDEYYSFKAPSEKVVIEAESVGGLSEYGYIKNYSSLDLKTSGTYLVQQSKLKPYVRKKSLQAFYDDYIEVLTDYNDSLTSNIPTTMAGKPAREIRMQNSDTDVKQRMKLLLDDDTIVLFLTYLGDEEINEPRVDEFFNSFEIKKKSNKFDLTDSKADLIFKDLKSKDSTKFIAAKGALSYYDFDASEYKILKKNLNKRYADDTLTYGVKYYIINALTSLEKPETLKTLTDFYKKEKNSYNGSLEALEQILMLKNSEAAATYFDLLENHKPERISDNPYEVLSTLSDTIPLFIANDARFSKLADIDDYRDQLSEIYVYNISGDSLNGDKMPLFKNKLISHLYKDSQLYIDTIARKNNDYLTYSLISSYIKLSKDIGGKNPEVSKTLKLLSENIKKDGWLRAEALITSVKLDIEIDPKIWNEALEDLYSRFELMEGLVDAEKTEMIPEEYLQPKEFAKLSLYNTAGEEYDEYPSAFNFLGETIVDDKCYYTFTYSFGEDKREDEQFLGVVEETAIDFSNFKLANVYLDWESVEENWQTQATKIIKEATNSEDSIIEE</sequence>
<dbReference type="OrthoDB" id="9798714at2"/>
<dbReference type="HOGENOM" id="CLU_274261_0_0_10"/>
<dbReference type="EMBL" id="CP003280">
    <property type="protein sequence ID" value="AFL82490.1"/>
    <property type="molecule type" value="Genomic_DNA"/>
</dbReference>
<accession>I3YZS2</accession>
<dbReference type="InterPro" id="IPR047111">
    <property type="entry name" value="YbaP-like"/>
</dbReference>
<dbReference type="AlphaFoldDB" id="I3YZS2"/>
<dbReference type="STRING" id="746697.Aeqsu_3052"/>
<dbReference type="eggNOG" id="COG3735">
    <property type="taxonomic scope" value="Bacteria"/>
</dbReference>
<dbReference type="CDD" id="cd14789">
    <property type="entry name" value="Tiki"/>
    <property type="match status" value="1"/>
</dbReference>
<name>I3YZS2_AEQSU</name>
<keyword evidence="2" id="KW-1185">Reference proteome</keyword>
<dbReference type="PATRIC" id="fig|746697.3.peg.3111"/>
<reference evidence="1 2" key="1">
    <citation type="submission" date="2012-06" db="EMBL/GenBank/DDBJ databases">
        <title>The complete genome of Aequorivita sublithincola DSM 14238.</title>
        <authorList>
            <consortium name="US DOE Joint Genome Institute (JGI-PGF)"/>
            <person name="Lucas S."/>
            <person name="Copeland A."/>
            <person name="Lapidus A."/>
            <person name="Goodwin L."/>
            <person name="Pitluck S."/>
            <person name="Peters L."/>
            <person name="Munk A.C.C."/>
            <person name="Kyrpides N."/>
            <person name="Mavromatis K."/>
            <person name="Pagani I."/>
            <person name="Ivanova N."/>
            <person name="Ovchinnikova G."/>
            <person name="Zeytun A."/>
            <person name="Detter J.C."/>
            <person name="Han C."/>
            <person name="Land M."/>
            <person name="Hauser L."/>
            <person name="Markowitz V."/>
            <person name="Cheng J.-F."/>
            <person name="Hugenholtz P."/>
            <person name="Woyke T."/>
            <person name="Wu D."/>
            <person name="Tindall B."/>
            <person name="Faehnrich R."/>
            <person name="Brambilla E."/>
            <person name="Klenk H.-P."/>
            <person name="Eisen J.A."/>
        </authorList>
    </citation>
    <scope>NUCLEOTIDE SEQUENCE [LARGE SCALE GENOMIC DNA]</scope>
    <source>
        <strain evidence="2">DSM 14238 / LMG 21431 / ACAM 643 / 9-3</strain>
    </source>
</reference>
<dbReference type="Pfam" id="PF01963">
    <property type="entry name" value="TraB_PrgY_gumN"/>
    <property type="match status" value="1"/>
</dbReference>
<proteinExistence type="predicted"/>
<evidence type="ECO:0000313" key="2">
    <source>
        <dbReference type="Proteomes" id="UP000006049"/>
    </source>
</evidence>
<dbReference type="InterPro" id="IPR002816">
    <property type="entry name" value="TraB/PrgY/GumN_fam"/>
</dbReference>
<dbReference type="Proteomes" id="UP000006049">
    <property type="component" value="Chromosome"/>
</dbReference>
<dbReference type="PANTHER" id="PTHR40590:SF1">
    <property type="entry name" value="CYTOPLASMIC PROTEIN"/>
    <property type="match status" value="1"/>
</dbReference>
<dbReference type="KEGG" id="asl:Aeqsu_3052"/>
<evidence type="ECO:0000313" key="1">
    <source>
        <dbReference type="EMBL" id="AFL82490.1"/>
    </source>
</evidence>
<protein>
    <recommendedName>
        <fullName evidence="3">TraB/GumN family protein</fullName>
    </recommendedName>
</protein>
<dbReference type="RefSeq" id="WP_014783739.1">
    <property type="nucleotide sequence ID" value="NC_018013.1"/>
</dbReference>